<dbReference type="STRING" id="926556.Echvi_2944"/>
<feature type="transmembrane region" description="Helical" evidence="9">
    <location>
        <begin position="12"/>
        <end position="33"/>
    </location>
</feature>
<evidence type="ECO:0000313" key="12">
    <source>
        <dbReference type="EMBL" id="AGA79182.1"/>
    </source>
</evidence>
<evidence type="ECO:0000256" key="2">
    <source>
        <dbReference type="ARBA" id="ARBA00008873"/>
    </source>
</evidence>
<keyword evidence="5" id="KW-0864">Zinc transport</keyword>
<evidence type="ECO:0000256" key="5">
    <source>
        <dbReference type="ARBA" id="ARBA00022906"/>
    </source>
</evidence>
<keyword evidence="13" id="KW-1185">Reference proteome</keyword>
<keyword evidence="7" id="KW-0406">Ion transport</keyword>
<evidence type="ECO:0000256" key="8">
    <source>
        <dbReference type="ARBA" id="ARBA00023136"/>
    </source>
</evidence>
<organism evidence="12 13">
    <name type="scientific">Echinicola vietnamensis (strain DSM 17526 / LMG 23754 / KMM 6221)</name>
    <dbReference type="NCBI Taxonomy" id="926556"/>
    <lineage>
        <taxon>Bacteria</taxon>
        <taxon>Pseudomonadati</taxon>
        <taxon>Bacteroidota</taxon>
        <taxon>Cytophagia</taxon>
        <taxon>Cytophagales</taxon>
        <taxon>Cyclobacteriaceae</taxon>
        <taxon>Echinicola</taxon>
    </lineage>
</organism>
<accession>L0G0V8</accession>
<evidence type="ECO:0000256" key="6">
    <source>
        <dbReference type="ARBA" id="ARBA00022989"/>
    </source>
</evidence>
<dbReference type="PANTHER" id="PTHR11562:SF17">
    <property type="entry name" value="RE54080P-RELATED"/>
    <property type="match status" value="1"/>
</dbReference>
<feature type="transmembrane region" description="Helical" evidence="9">
    <location>
        <begin position="113"/>
        <end position="132"/>
    </location>
</feature>
<proteinExistence type="inferred from homology"/>
<comment type="similarity">
    <text evidence="2">Belongs to the cation diffusion facilitator (CDF) transporter (TC 2.A.4) family. SLC30A subfamily.</text>
</comment>
<dbReference type="Proteomes" id="UP000010796">
    <property type="component" value="Chromosome"/>
</dbReference>
<dbReference type="HOGENOM" id="CLU_013430_0_0_10"/>
<dbReference type="SUPFAM" id="SSF160240">
    <property type="entry name" value="Cation efflux protein cytoplasmic domain-like"/>
    <property type="match status" value="1"/>
</dbReference>
<feature type="domain" description="Cation efflux protein transmembrane" evidence="10">
    <location>
        <begin position="14"/>
        <end position="200"/>
    </location>
</feature>
<protein>
    <submittedName>
        <fullName evidence="12">Cation diffusion facilitator family transporter</fullName>
    </submittedName>
</protein>
<dbReference type="InterPro" id="IPR002524">
    <property type="entry name" value="Cation_efflux"/>
</dbReference>
<dbReference type="InterPro" id="IPR036837">
    <property type="entry name" value="Cation_efflux_CTD_sf"/>
</dbReference>
<dbReference type="InterPro" id="IPR058533">
    <property type="entry name" value="Cation_efflux_TM"/>
</dbReference>
<evidence type="ECO:0000313" key="13">
    <source>
        <dbReference type="Proteomes" id="UP000010796"/>
    </source>
</evidence>
<dbReference type="PATRIC" id="fig|926556.3.peg.3112"/>
<dbReference type="RefSeq" id="WP_015266734.1">
    <property type="nucleotide sequence ID" value="NC_019904.1"/>
</dbReference>
<dbReference type="AlphaFoldDB" id="L0G0V8"/>
<evidence type="ECO:0000256" key="1">
    <source>
        <dbReference type="ARBA" id="ARBA00004141"/>
    </source>
</evidence>
<evidence type="ECO:0000256" key="4">
    <source>
        <dbReference type="ARBA" id="ARBA00022692"/>
    </source>
</evidence>
<evidence type="ECO:0000259" key="11">
    <source>
        <dbReference type="Pfam" id="PF16916"/>
    </source>
</evidence>
<evidence type="ECO:0000259" key="10">
    <source>
        <dbReference type="Pfam" id="PF01545"/>
    </source>
</evidence>
<dbReference type="NCBIfam" id="TIGR01297">
    <property type="entry name" value="CDF"/>
    <property type="match status" value="1"/>
</dbReference>
<feature type="domain" description="Cation efflux protein cytoplasmic" evidence="11">
    <location>
        <begin position="206"/>
        <end position="281"/>
    </location>
</feature>
<dbReference type="GO" id="GO:0005886">
    <property type="term" value="C:plasma membrane"/>
    <property type="evidence" value="ECO:0007669"/>
    <property type="project" value="TreeGrafter"/>
</dbReference>
<dbReference type="InterPro" id="IPR027469">
    <property type="entry name" value="Cation_efflux_TMD_sf"/>
</dbReference>
<dbReference type="SUPFAM" id="SSF161111">
    <property type="entry name" value="Cation efflux protein transmembrane domain-like"/>
    <property type="match status" value="1"/>
</dbReference>
<dbReference type="Gene3D" id="1.20.1510.10">
    <property type="entry name" value="Cation efflux protein transmembrane domain"/>
    <property type="match status" value="1"/>
</dbReference>
<keyword evidence="4 9" id="KW-0812">Transmembrane</keyword>
<feature type="transmembrane region" description="Helical" evidence="9">
    <location>
        <begin position="144"/>
        <end position="167"/>
    </location>
</feature>
<keyword evidence="5" id="KW-0862">Zinc</keyword>
<evidence type="ECO:0000256" key="9">
    <source>
        <dbReference type="SAM" id="Phobius"/>
    </source>
</evidence>
<gene>
    <name evidence="12" type="ordered locus">Echvi_2944</name>
</gene>
<dbReference type="eggNOG" id="COG1230">
    <property type="taxonomic scope" value="Bacteria"/>
</dbReference>
<dbReference type="InterPro" id="IPR050681">
    <property type="entry name" value="CDF/SLC30A"/>
</dbReference>
<dbReference type="GO" id="GO:0005385">
    <property type="term" value="F:zinc ion transmembrane transporter activity"/>
    <property type="evidence" value="ECO:0007669"/>
    <property type="project" value="TreeGrafter"/>
</dbReference>
<sequence length="307" mass="34697">MGHHHHHHGHQNIKLAFFLNLGFTILEFFGGLYVNSIAIISDALHDLGDSLSLGLSWYLAHKSNKKATTIFTFGYKRFSLLGALVNGLILFGGSLFIIKEAITRIIYPEPSDAQGMMVFAIIGVLVNGFAAYRLSHGKTLNERVISWHLIEDVLGWAAVLVASIVMIFVDTPYIDPVLSLLITLYILWNVIKRLKETLMIFLQASPSEINEAEIKEKILQFPHVGSLHHVHIWSLDGEKHVFTAHIKLKEVRDFEEILSLKRNLRKLLKQYPFSHHTIEVELPEEECAMEPMEETNSPVPPSGHAPD</sequence>
<comment type="subcellular location">
    <subcellularLocation>
        <location evidence="1">Membrane</location>
        <topology evidence="1">Multi-pass membrane protein</topology>
    </subcellularLocation>
</comment>
<keyword evidence="8 9" id="KW-0472">Membrane</keyword>
<dbReference type="OrthoDB" id="9809646at2"/>
<evidence type="ECO:0000256" key="3">
    <source>
        <dbReference type="ARBA" id="ARBA00022448"/>
    </source>
</evidence>
<dbReference type="KEGG" id="evi:Echvi_2944"/>
<dbReference type="PANTHER" id="PTHR11562">
    <property type="entry name" value="CATION EFFLUX PROTEIN/ ZINC TRANSPORTER"/>
    <property type="match status" value="1"/>
</dbReference>
<keyword evidence="3" id="KW-0813">Transport</keyword>
<keyword evidence="6 9" id="KW-1133">Transmembrane helix</keyword>
<feature type="transmembrane region" description="Helical" evidence="9">
    <location>
        <begin position="173"/>
        <end position="191"/>
    </location>
</feature>
<name>L0G0V8_ECHVK</name>
<dbReference type="Pfam" id="PF16916">
    <property type="entry name" value="ZT_dimer"/>
    <property type="match status" value="1"/>
</dbReference>
<reference evidence="13" key="1">
    <citation type="submission" date="2012-02" db="EMBL/GenBank/DDBJ databases">
        <title>The complete genome of Echinicola vietnamensis DSM 17526.</title>
        <authorList>
            <person name="Lucas S."/>
            <person name="Copeland A."/>
            <person name="Lapidus A."/>
            <person name="Glavina del Rio T."/>
            <person name="Dalin E."/>
            <person name="Tice H."/>
            <person name="Bruce D."/>
            <person name="Goodwin L."/>
            <person name="Pitluck S."/>
            <person name="Peters L."/>
            <person name="Ovchinnikova G."/>
            <person name="Teshima H."/>
            <person name="Kyrpides N."/>
            <person name="Mavromatis K."/>
            <person name="Ivanova N."/>
            <person name="Brettin T."/>
            <person name="Detter J.C."/>
            <person name="Han C."/>
            <person name="Larimer F."/>
            <person name="Land M."/>
            <person name="Hauser L."/>
            <person name="Markowitz V."/>
            <person name="Cheng J.-F."/>
            <person name="Hugenholtz P."/>
            <person name="Woyke T."/>
            <person name="Wu D."/>
            <person name="Brambilla E."/>
            <person name="Klenk H.-P."/>
            <person name="Eisen J.A."/>
        </authorList>
    </citation>
    <scope>NUCLEOTIDE SEQUENCE [LARGE SCALE GENOMIC DNA]</scope>
    <source>
        <strain evidence="13">DSM 17526 / LMG 23754 / KMM 6221</strain>
    </source>
</reference>
<dbReference type="Pfam" id="PF01545">
    <property type="entry name" value="Cation_efflux"/>
    <property type="match status" value="1"/>
</dbReference>
<dbReference type="InterPro" id="IPR027470">
    <property type="entry name" value="Cation_efflux_CTD"/>
</dbReference>
<evidence type="ECO:0000256" key="7">
    <source>
        <dbReference type="ARBA" id="ARBA00023065"/>
    </source>
</evidence>
<dbReference type="EMBL" id="CP003346">
    <property type="protein sequence ID" value="AGA79182.1"/>
    <property type="molecule type" value="Genomic_DNA"/>
</dbReference>
<feature type="transmembrane region" description="Helical" evidence="9">
    <location>
        <begin position="80"/>
        <end position="98"/>
    </location>
</feature>